<feature type="compositionally biased region" description="Basic residues" evidence="1">
    <location>
        <begin position="403"/>
        <end position="412"/>
    </location>
</feature>
<proteinExistence type="predicted"/>
<dbReference type="AlphaFoldDB" id="A0AAV9U4I0"/>
<feature type="region of interest" description="Disordered" evidence="1">
    <location>
        <begin position="386"/>
        <end position="412"/>
    </location>
</feature>
<evidence type="ECO:0000313" key="4">
    <source>
        <dbReference type="Proteomes" id="UP001373714"/>
    </source>
</evidence>
<protein>
    <recommendedName>
        <fullName evidence="2">F-box domain-containing protein</fullName>
    </recommendedName>
</protein>
<dbReference type="EMBL" id="JAVHNS010000014">
    <property type="protein sequence ID" value="KAK6335767.1"/>
    <property type="molecule type" value="Genomic_DNA"/>
</dbReference>
<evidence type="ECO:0000313" key="3">
    <source>
        <dbReference type="EMBL" id="KAK6335767.1"/>
    </source>
</evidence>
<name>A0AAV9U4I0_9PEZI</name>
<evidence type="ECO:0000256" key="1">
    <source>
        <dbReference type="SAM" id="MobiDB-lite"/>
    </source>
</evidence>
<dbReference type="PROSITE" id="PS50181">
    <property type="entry name" value="FBOX"/>
    <property type="match status" value="1"/>
</dbReference>
<comment type="caution">
    <text evidence="3">The sequence shown here is derived from an EMBL/GenBank/DDBJ whole genome shotgun (WGS) entry which is preliminary data.</text>
</comment>
<gene>
    <name evidence="3" type="ORF">TWF730_003143</name>
</gene>
<feature type="domain" description="F-box" evidence="2">
    <location>
        <begin position="9"/>
        <end position="57"/>
    </location>
</feature>
<keyword evidence="4" id="KW-1185">Reference proteome</keyword>
<reference evidence="3 4" key="1">
    <citation type="submission" date="2019-10" db="EMBL/GenBank/DDBJ databases">
        <authorList>
            <person name="Palmer J.M."/>
        </authorList>
    </citation>
    <scope>NUCLEOTIDE SEQUENCE [LARGE SCALE GENOMIC DNA]</scope>
    <source>
        <strain evidence="3 4">TWF730</strain>
    </source>
</reference>
<organism evidence="3 4">
    <name type="scientific">Orbilia blumenaviensis</name>
    <dbReference type="NCBI Taxonomy" id="1796055"/>
    <lineage>
        <taxon>Eukaryota</taxon>
        <taxon>Fungi</taxon>
        <taxon>Dikarya</taxon>
        <taxon>Ascomycota</taxon>
        <taxon>Pezizomycotina</taxon>
        <taxon>Orbiliomycetes</taxon>
        <taxon>Orbiliales</taxon>
        <taxon>Orbiliaceae</taxon>
        <taxon>Orbilia</taxon>
    </lineage>
</organism>
<dbReference type="Proteomes" id="UP001373714">
    <property type="component" value="Unassembled WGS sequence"/>
</dbReference>
<sequence length="412" mass="47336">MPLPKKTQSSTLDRIPLEVLFHVLRNLDIHSLRILIRIYRRSRIIFSKYHNQIISQILSTTLPDPNFPLYFPLTHNNVPYPLPANLAPLQTSHAEAYTHLRYAKSLVELSTTISTLTSHIYSITAPKILDGITPAPRSSAIPLNHAALFPYEEAIISTIHQTLIGNAQILFYTPNLHMHPKSQPFTPPPRPTPPQFPESVARRLLPRNILPKNVSTDYVTSRLSDPDQPWTPLVGHTFRALRKWMLSKLMAHIKRYKIFKDVCITPSWDYVRDPASLRDQTFFYFGIHPALLLKVLNQCDLEDKEEGEKRYRDKVDAEHNARKVRKSSFLVTVELGKFYSHICKITHEYLQQKEAGGTDMVSQWEEAVSSDPDGSLTLDSQLQRVKLNPEPRHTQEPTSIIQRRQRPRSLSG</sequence>
<evidence type="ECO:0000259" key="2">
    <source>
        <dbReference type="PROSITE" id="PS50181"/>
    </source>
</evidence>
<dbReference type="InterPro" id="IPR001810">
    <property type="entry name" value="F-box_dom"/>
</dbReference>
<accession>A0AAV9U4I0</accession>